<evidence type="ECO:0008006" key="3">
    <source>
        <dbReference type="Google" id="ProtNLM"/>
    </source>
</evidence>
<dbReference type="SUPFAM" id="SSF55469">
    <property type="entry name" value="FMN-dependent nitroreductase-like"/>
    <property type="match status" value="1"/>
</dbReference>
<evidence type="ECO:0000313" key="1">
    <source>
        <dbReference type="EMBL" id="ROS41932.1"/>
    </source>
</evidence>
<dbReference type="AlphaFoldDB" id="A0A3N2GZ79"/>
<accession>A0A3N2GZ79</accession>
<keyword evidence="2" id="KW-1185">Reference proteome</keyword>
<evidence type="ECO:0000313" key="2">
    <source>
        <dbReference type="Proteomes" id="UP000274843"/>
    </source>
</evidence>
<protein>
    <recommendedName>
        <fullName evidence="3">Nitroreductase domain-containing protein</fullName>
    </recommendedName>
</protein>
<comment type="caution">
    <text evidence="1">The sequence shown here is derived from an EMBL/GenBank/DDBJ whole genome shotgun (WGS) entry which is preliminary data.</text>
</comment>
<dbReference type="Proteomes" id="UP000274843">
    <property type="component" value="Unassembled WGS sequence"/>
</dbReference>
<proteinExistence type="predicted"/>
<dbReference type="Gene3D" id="3.40.109.10">
    <property type="entry name" value="NADH Oxidase"/>
    <property type="match status" value="1"/>
</dbReference>
<dbReference type="GO" id="GO:0016491">
    <property type="term" value="F:oxidoreductase activity"/>
    <property type="evidence" value="ECO:0007669"/>
    <property type="project" value="InterPro"/>
</dbReference>
<gene>
    <name evidence="1" type="ORF">EDD35_4305</name>
</gene>
<reference evidence="1 2" key="1">
    <citation type="submission" date="2018-11" db="EMBL/GenBank/DDBJ databases">
        <title>Sequencing the genomes of 1000 actinobacteria strains.</title>
        <authorList>
            <person name="Klenk H.-P."/>
        </authorList>
    </citation>
    <scope>NUCLEOTIDE SEQUENCE [LARGE SCALE GENOMIC DNA]</scope>
    <source>
        <strain evidence="1 2">DSM 44348</strain>
    </source>
</reference>
<dbReference type="EMBL" id="RKHY01000001">
    <property type="protein sequence ID" value="ROS41932.1"/>
    <property type="molecule type" value="Genomic_DNA"/>
</dbReference>
<organism evidence="1 2">
    <name type="scientific">Amycolatopsis thermoflava</name>
    <dbReference type="NCBI Taxonomy" id="84480"/>
    <lineage>
        <taxon>Bacteria</taxon>
        <taxon>Bacillati</taxon>
        <taxon>Actinomycetota</taxon>
        <taxon>Actinomycetes</taxon>
        <taxon>Pseudonocardiales</taxon>
        <taxon>Pseudonocardiaceae</taxon>
        <taxon>Amycolatopsis</taxon>
        <taxon>Amycolatopsis methanolica group</taxon>
    </lineage>
</organism>
<sequence>MLEAANRASRAVNADFAKAIVCFRDELSDEIRRQLKTPTTTVQFDLAPVSIFWYGDLTFAEGARQRLKELVDLGALPVTHGWSHAYVDDVAYQQVVAPMSQDEKSSLWAVSVETGLAIAQAMLAGVDEGLGVGLHSFNPATAKEVRKVPDHWVPMWVLFAGYPAEDPSGGGQRPRRPLGDNFFRAQYGTPWTEMPEVTARLEREGMIQAPMDRDRRWRDVRALAERFGLPW</sequence>
<dbReference type="InterPro" id="IPR000415">
    <property type="entry name" value="Nitroreductase-like"/>
</dbReference>
<name>A0A3N2GZ79_9PSEU</name>